<dbReference type="Gene3D" id="2.60.40.1180">
    <property type="entry name" value="Golgi alpha-mannosidase II"/>
    <property type="match status" value="1"/>
</dbReference>
<dbReference type="InterPro" id="IPR006047">
    <property type="entry name" value="GH13_cat_dom"/>
</dbReference>
<evidence type="ECO:0000259" key="11">
    <source>
        <dbReference type="PROSITE" id="PS51671"/>
    </source>
</evidence>
<dbReference type="CDD" id="cd11314">
    <property type="entry name" value="AmyAc_arch_bac_plant_AmyA"/>
    <property type="match status" value="1"/>
</dbReference>
<dbReference type="SUPFAM" id="SSF55021">
    <property type="entry name" value="ACT-like"/>
    <property type="match status" value="1"/>
</dbReference>
<dbReference type="SMART" id="SM00810">
    <property type="entry name" value="Alpha-amyl_C2"/>
    <property type="match status" value="1"/>
</dbReference>
<dbReference type="InterPro" id="IPR045865">
    <property type="entry name" value="ACT-like_dom_sf"/>
</dbReference>
<evidence type="ECO:0000256" key="4">
    <source>
        <dbReference type="ARBA" id="ARBA00012595"/>
    </source>
</evidence>
<comment type="catalytic activity">
    <reaction evidence="1 9">
        <text>Endohydrolysis of (1-&gt;4)-alpha-D-glucosidic linkages in polysaccharides containing three or more (1-&gt;4)-alpha-linked D-glucose units.</text>
        <dbReference type="EC" id="3.2.1.1"/>
    </reaction>
</comment>
<evidence type="ECO:0000256" key="10">
    <source>
        <dbReference type="SAM" id="Coils"/>
    </source>
</evidence>
<dbReference type="SUPFAM" id="SSF51011">
    <property type="entry name" value="Glycosyl hydrolase domain"/>
    <property type="match status" value="1"/>
</dbReference>
<reference evidence="12 13" key="1">
    <citation type="submission" date="2017-08" db="EMBL/GenBank/DDBJ databases">
        <title>Acidophilic green algal genome provides insights into adaptation to an acidic environment.</title>
        <authorList>
            <person name="Hirooka S."/>
            <person name="Hirose Y."/>
            <person name="Kanesaki Y."/>
            <person name="Higuchi S."/>
            <person name="Fujiwara T."/>
            <person name="Onuma R."/>
            <person name="Era A."/>
            <person name="Ohbayashi R."/>
            <person name="Uzuka A."/>
            <person name="Nozaki H."/>
            <person name="Yoshikawa H."/>
            <person name="Miyagishima S.Y."/>
        </authorList>
    </citation>
    <scope>NUCLEOTIDE SEQUENCE [LARGE SCALE GENOMIC DNA]</scope>
    <source>
        <strain evidence="12 13">NIES-2499</strain>
    </source>
</reference>
<dbReference type="EC" id="3.2.1.1" evidence="4 9"/>
<evidence type="ECO:0000313" key="13">
    <source>
        <dbReference type="Proteomes" id="UP000232323"/>
    </source>
</evidence>
<organism evidence="12 13">
    <name type="scientific">Chlamydomonas eustigma</name>
    <dbReference type="NCBI Taxonomy" id="1157962"/>
    <lineage>
        <taxon>Eukaryota</taxon>
        <taxon>Viridiplantae</taxon>
        <taxon>Chlorophyta</taxon>
        <taxon>core chlorophytes</taxon>
        <taxon>Chlorophyceae</taxon>
        <taxon>CS clade</taxon>
        <taxon>Chlamydomonadales</taxon>
        <taxon>Chlamydomonadaceae</taxon>
        <taxon>Chlamydomonas</taxon>
    </lineage>
</organism>
<dbReference type="SMART" id="SM00642">
    <property type="entry name" value="Aamy"/>
    <property type="match status" value="1"/>
</dbReference>
<evidence type="ECO:0000256" key="8">
    <source>
        <dbReference type="RuleBase" id="RU003615"/>
    </source>
</evidence>
<dbReference type="Pfam" id="PF00128">
    <property type="entry name" value="Alpha-amylase"/>
    <property type="match status" value="1"/>
</dbReference>
<dbReference type="SUPFAM" id="SSF51445">
    <property type="entry name" value="(Trans)glycosidases"/>
    <property type="match status" value="1"/>
</dbReference>
<keyword evidence="5 9" id="KW-0378">Hydrolase</keyword>
<dbReference type="Gene3D" id="3.20.20.80">
    <property type="entry name" value="Glycosidases"/>
    <property type="match status" value="1"/>
</dbReference>
<dbReference type="GO" id="GO:0005975">
    <property type="term" value="P:carbohydrate metabolic process"/>
    <property type="evidence" value="ECO:0007669"/>
    <property type="project" value="InterPro"/>
</dbReference>
<dbReference type="GO" id="GO:0005509">
    <property type="term" value="F:calcium ion binding"/>
    <property type="evidence" value="ECO:0007669"/>
    <property type="project" value="InterPro"/>
</dbReference>
<feature type="coiled-coil region" evidence="10">
    <location>
        <begin position="202"/>
        <end position="229"/>
    </location>
</feature>
<dbReference type="Pfam" id="PF07821">
    <property type="entry name" value="Alpha-amyl_C2"/>
    <property type="match status" value="1"/>
</dbReference>
<evidence type="ECO:0000256" key="6">
    <source>
        <dbReference type="ARBA" id="ARBA00023277"/>
    </source>
</evidence>
<dbReference type="InterPro" id="IPR013780">
    <property type="entry name" value="Glyco_hydro_b"/>
</dbReference>
<proteinExistence type="inferred from homology"/>
<feature type="domain" description="ACT" evidence="11">
    <location>
        <begin position="97"/>
        <end position="172"/>
    </location>
</feature>
<dbReference type="PANTHER" id="PTHR43447">
    <property type="entry name" value="ALPHA-AMYLASE"/>
    <property type="match status" value="1"/>
</dbReference>
<keyword evidence="13" id="KW-1185">Reference proteome</keyword>
<dbReference type="AlphaFoldDB" id="A0A250WV60"/>
<evidence type="ECO:0000256" key="3">
    <source>
        <dbReference type="ARBA" id="ARBA00008061"/>
    </source>
</evidence>
<evidence type="ECO:0000256" key="2">
    <source>
        <dbReference type="ARBA" id="ARBA00001913"/>
    </source>
</evidence>
<dbReference type="CDD" id="cd04873">
    <property type="entry name" value="ACT_UUR-ACR-like"/>
    <property type="match status" value="1"/>
</dbReference>
<dbReference type="PRINTS" id="PR00110">
    <property type="entry name" value="ALPHAAMYLASE"/>
</dbReference>
<evidence type="ECO:0000256" key="9">
    <source>
        <dbReference type="RuleBase" id="RU361134"/>
    </source>
</evidence>
<comment type="cofactor">
    <cofactor evidence="2">
        <name>Ca(2+)</name>
        <dbReference type="ChEBI" id="CHEBI:29108"/>
    </cofactor>
</comment>
<comment type="similarity">
    <text evidence="3 8">Belongs to the glycosyl hydrolase 13 family.</text>
</comment>
<dbReference type="InterPro" id="IPR012850">
    <property type="entry name" value="A-amylase_bs_C"/>
</dbReference>
<evidence type="ECO:0000256" key="5">
    <source>
        <dbReference type="ARBA" id="ARBA00022801"/>
    </source>
</evidence>
<evidence type="ECO:0000313" key="12">
    <source>
        <dbReference type="EMBL" id="GAX74723.1"/>
    </source>
</evidence>
<evidence type="ECO:0000256" key="1">
    <source>
        <dbReference type="ARBA" id="ARBA00000548"/>
    </source>
</evidence>
<keyword evidence="6 9" id="KW-0119">Carbohydrate metabolism</keyword>
<keyword evidence="7 9" id="KW-0326">Glycosidase</keyword>
<protein>
    <recommendedName>
        <fullName evidence="4 9">Alpha-amylase</fullName>
        <ecNumber evidence="4 9">3.2.1.1</ecNumber>
    </recommendedName>
</protein>
<dbReference type="OrthoDB" id="550577at2759"/>
<dbReference type="InterPro" id="IPR017853">
    <property type="entry name" value="GH"/>
</dbReference>
<keyword evidence="10" id="KW-0175">Coiled coil</keyword>
<gene>
    <name evidence="12" type="ORF">CEUSTIGMA_g2170.t1</name>
</gene>
<dbReference type="InterPro" id="IPR002912">
    <property type="entry name" value="ACT_dom"/>
</dbReference>
<sequence length="705" mass="78193">MNQTFRELKSRQPINSRRVSKLFYSVRASGISEVRSPVCATFRSAWDMSSMGRNVNEQVKRTIIAAAIPAEALASIDSSEKELRIMFDNEADPESTVVTIEGSDQSNLLIRLSGAFSSAGVDVIAANISSEDGRIMDIFKVKMHGKKLPEGEFEALKSQIIEMTSSSNRSTRPAIYGIVAAAEVERLRPLSGITSDGEVETLELAAAEMAQVAAELVATERDILRLRAKGGDERTLTAREAMRAESASALERKMAAMQAVMAARRTAVVEAAEEPKTAAERMMEQFKPPSMSSQAVGGAGSGNGYEILFQGFNWESCKHNWYKTLGSQLRDIVKAGFTSVWLPPPSESVSPQGYLPGDLYNLNSAFGTEAELRQLIQNMHEVGLKAIADIVINHRCATYQSSDGKWNKFGGRLAWDASVICCNNPQFGGSGNPKQGDDYTAAPNIDHSQERVRKDYIEWLKYLRNSIGYDGWRLDYVRGYKGDYVKEYVDATVPELVFGEYWDACDYTDGVLNYNQDNHRQRTIKWCDATGGTAAAFDFTTKGILQEAVQRREYWRLVDSQGRPPGMIGMWASRAFTFIDNHDTGSTLNHWPFPSQFLPLGYAYILTHPGTPTVFYDHFYQEKDGLRKSILELMALRKKHGINCRSKVTVKKAASEVYAATIDDKIAMKIGPGDWSPNAVGIKFGGKELKLASSGNQFAVWEKMS</sequence>
<dbReference type="InterPro" id="IPR006046">
    <property type="entry name" value="Alpha_amylase"/>
</dbReference>
<dbReference type="GO" id="GO:0004556">
    <property type="term" value="F:alpha-amylase activity"/>
    <property type="evidence" value="ECO:0007669"/>
    <property type="project" value="UniProtKB-UniRule"/>
</dbReference>
<dbReference type="EMBL" id="BEGY01000009">
    <property type="protein sequence ID" value="GAX74723.1"/>
    <property type="molecule type" value="Genomic_DNA"/>
</dbReference>
<name>A0A250WV60_9CHLO</name>
<dbReference type="STRING" id="1157962.A0A250WV60"/>
<evidence type="ECO:0000256" key="7">
    <source>
        <dbReference type="ARBA" id="ARBA00023295"/>
    </source>
</evidence>
<comment type="caution">
    <text evidence="12">The sequence shown here is derived from an EMBL/GenBank/DDBJ whole genome shotgun (WGS) entry which is preliminary data.</text>
</comment>
<dbReference type="PROSITE" id="PS51671">
    <property type="entry name" value="ACT"/>
    <property type="match status" value="1"/>
</dbReference>
<accession>A0A250WV60</accession>
<dbReference type="Proteomes" id="UP000232323">
    <property type="component" value="Unassembled WGS sequence"/>
</dbReference>